<organism evidence="2 3">
    <name type="scientific">Streptomyces asoensis</name>
    <dbReference type="NCBI Taxonomy" id="249586"/>
    <lineage>
        <taxon>Bacteria</taxon>
        <taxon>Bacillati</taxon>
        <taxon>Actinomycetota</taxon>
        <taxon>Actinomycetes</taxon>
        <taxon>Kitasatosporales</taxon>
        <taxon>Streptomycetaceae</taxon>
        <taxon>Streptomyces</taxon>
    </lineage>
</organism>
<reference evidence="3" key="1">
    <citation type="submission" date="2023-07" db="EMBL/GenBank/DDBJ databases">
        <title>Whole genome shotgun sequence of Streptomyces cacaoi subsp. asoensis NBRC 13813.</title>
        <authorList>
            <person name="Komaki H."/>
            <person name="Tamura T."/>
        </authorList>
    </citation>
    <scope>NUCLEOTIDE SEQUENCE [LARGE SCALE GENOMIC DNA]</scope>
    <source>
        <strain evidence="3">NBRC 13813</strain>
    </source>
</reference>
<sequence>MAGPDSVSVGSVVMSGTLTKDVYISKLSQGASLAGMAVELQILGRAVKAAQYRQHRTLDSRLASIGSTLAQWDALRAIGRSPGASARELAAATFQSEQAFGTLAGRLTAQGLVDRRSGRGRRIEHHLTAEGRRVLEAGHEVAEPALAECFENLAEAEREALLGLLRKLEGRPQDEGTR</sequence>
<comment type="caution">
    <text evidence="2">The sequence shown here is derived from an EMBL/GenBank/DDBJ whole genome shotgun (WGS) entry which is preliminary data.</text>
</comment>
<evidence type="ECO:0000313" key="3">
    <source>
        <dbReference type="Proteomes" id="UP000649259"/>
    </source>
</evidence>
<dbReference type="SMART" id="SM00347">
    <property type="entry name" value="HTH_MARR"/>
    <property type="match status" value="1"/>
</dbReference>
<name>A0ABQ3S5K0_9ACTN</name>
<feature type="domain" description="HTH marR-type" evidence="1">
    <location>
        <begin position="36"/>
        <end position="170"/>
    </location>
</feature>
<keyword evidence="3" id="KW-1185">Reference proteome</keyword>
<gene>
    <name evidence="2" type="ORF">Saso_49720</name>
</gene>
<dbReference type="SUPFAM" id="SSF46785">
    <property type="entry name" value="Winged helix' DNA-binding domain"/>
    <property type="match status" value="1"/>
</dbReference>
<proteinExistence type="predicted"/>
<dbReference type="InterPro" id="IPR000835">
    <property type="entry name" value="HTH_MarR-typ"/>
</dbReference>
<dbReference type="EMBL" id="BNEB01000005">
    <property type="protein sequence ID" value="GHI63322.1"/>
    <property type="molecule type" value="Genomic_DNA"/>
</dbReference>
<dbReference type="InterPro" id="IPR036388">
    <property type="entry name" value="WH-like_DNA-bd_sf"/>
</dbReference>
<dbReference type="PROSITE" id="PS50995">
    <property type="entry name" value="HTH_MARR_2"/>
    <property type="match status" value="1"/>
</dbReference>
<dbReference type="PANTHER" id="PTHR33164">
    <property type="entry name" value="TRANSCRIPTIONAL REGULATOR, MARR FAMILY"/>
    <property type="match status" value="1"/>
</dbReference>
<evidence type="ECO:0000313" key="2">
    <source>
        <dbReference type="EMBL" id="GHI63322.1"/>
    </source>
</evidence>
<dbReference type="Gene3D" id="1.10.10.10">
    <property type="entry name" value="Winged helix-like DNA-binding domain superfamily/Winged helix DNA-binding domain"/>
    <property type="match status" value="1"/>
</dbReference>
<accession>A0ABQ3S5K0</accession>
<dbReference type="InterPro" id="IPR039422">
    <property type="entry name" value="MarR/SlyA-like"/>
</dbReference>
<dbReference type="Pfam" id="PF12802">
    <property type="entry name" value="MarR_2"/>
    <property type="match status" value="1"/>
</dbReference>
<dbReference type="InterPro" id="IPR036390">
    <property type="entry name" value="WH_DNA-bd_sf"/>
</dbReference>
<dbReference type="PANTHER" id="PTHR33164:SF103">
    <property type="entry name" value="REGULATORY PROTEIN MARR"/>
    <property type="match status" value="1"/>
</dbReference>
<evidence type="ECO:0000259" key="1">
    <source>
        <dbReference type="PROSITE" id="PS50995"/>
    </source>
</evidence>
<protein>
    <submittedName>
        <fullName evidence="2">MarR family transcriptional regulator</fullName>
    </submittedName>
</protein>
<dbReference type="Proteomes" id="UP000649259">
    <property type="component" value="Unassembled WGS sequence"/>
</dbReference>